<dbReference type="SUPFAM" id="SSF51322">
    <property type="entry name" value="Cyanovirin-N"/>
    <property type="match status" value="1"/>
</dbReference>
<dbReference type="InterPro" id="IPR011058">
    <property type="entry name" value="Cyanovirin-N"/>
</dbReference>
<evidence type="ECO:0000313" key="3">
    <source>
        <dbReference type="Proteomes" id="UP000654918"/>
    </source>
</evidence>
<protein>
    <recommendedName>
        <fullName evidence="1">Cyanovirin-N domain-containing protein</fullName>
    </recommendedName>
</protein>
<dbReference type="Pfam" id="PF08881">
    <property type="entry name" value="CVNH"/>
    <property type="match status" value="1"/>
</dbReference>
<comment type="caution">
    <text evidence="2">The sequence shown here is derived from an EMBL/GenBank/DDBJ whole genome shotgun (WGS) entry which is preliminary data.</text>
</comment>
<reference evidence="2" key="1">
    <citation type="journal article" date="2020" name="Phytopathology">
        <title>Genome Sequence Resources of Colletotrichum truncatum, C. plurivorum, C. musicola, and C. sojae: Four Species Pathogenic to Soybean (Glycine max).</title>
        <authorList>
            <person name="Rogerio F."/>
            <person name="Boufleur T.R."/>
            <person name="Ciampi-Guillardi M."/>
            <person name="Sukno S.A."/>
            <person name="Thon M.R."/>
            <person name="Massola Junior N.S."/>
            <person name="Baroncelli R."/>
        </authorList>
    </citation>
    <scope>NUCLEOTIDE SEQUENCE</scope>
    <source>
        <strain evidence="2">LFN00145</strain>
    </source>
</reference>
<sequence length="183" mass="19283">MYAFLSILLIPHATPSATLPLSSISLQVIMKASILVSACAAVLLAPLEILGAALPEDVSPVDISTRQEMTLFGGFAASCNSFTLNAQYPTLLYANCRTISGAWKTSHLSLNLCLANRCGTLASASRGGYAASCATRFCQLIGSRYQCNCNGCSNNEVFSIIELNDIVGNDNGDLICHGLKQVG</sequence>
<proteinExistence type="predicted"/>
<evidence type="ECO:0000259" key="1">
    <source>
        <dbReference type="SMART" id="SM01111"/>
    </source>
</evidence>
<organism evidence="2 3">
    <name type="scientific">Colletotrichum plurivorum</name>
    <dbReference type="NCBI Taxonomy" id="2175906"/>
    <lineage>
        <taxon>Eukaryota</taxon>
        <taxon>Fungi</taxon>
        <taxon>Dikarya</taxon>
        <taxon>Ascomycota</taxon>
        <taxon>Pezizomycotina</taxon>
        <taxon>Sordariomycetes</taxon>
        <taxon>Hypocreomycetidae</taxon>
        <taxon>Glomerellales</taxon>
        <taxon>Glomerellaceae</taxon>
        <taxon>Colletotrichum</taxon>
        <taxon>Colletotrichum orchidearum species complex</taxon>
    </lineage>
</organism>
<dbReference type="Gene3D" id="2.30.60.10">
    <property type="entry name" value="Cyanovirin-N"/>
    <property type="match status" value="1"/>
</dbReference>
<accession>A0A8H6MYR1</accession>
<keyword evidence="3" id="KW-1185">Reference proteome</keyword>
<dbReference type="SMART" id="SM01111">
    <property type="entry name" value="CVNH"/>
    <property type="match status" value="1"/>
</dbReference>
<feature type="domain" description="Cyanovirin-N" evidence="1">
    <location>
        <begin position="74"/>
        <end position="176"/>
    </location>
</feature>
<dbReference type="AlphaFoldDB" id="A0A8H6MYR1"/>
<dbReference type="InterPro" id="IPR036673">
    <property type="entry name" value="Cyanovirin-N_sf"/>
</dbReference>
<dbReference type="Proteomes" id="UP000654918">
    <property type="component" value="Unassembled WGS sequence"/>
</dbReference>
<name>A0A8H6MYR1_9PEZI</name>
<dbReference type="EMBL" id="WIGO01000392">
    <property type="protein sequence ID" value="KAF6813962.1"/>
    <property type="molecule type" value="Genomic_DNA"/>
</dbReference>
<evidence type="ECO:0000313" key="2">
    <source>
        <dbReference type="EMBL" id="KAF6813962.1"/>
    </source>
</evidence>
<gene>
    <name evidence="2" type="ORF">CPLU01_14515</name>
</gene>